<gene>
    <name evidence="2" type="ORF">G6F64_005797</name>
</gene>
<evidence type="ECO:0000313" key="3">
    <source>
        <dbReference type="Proteomes" id="UP000716291"/>
    </source>
</evidence>
<proteinExistence type="predicted"/>
<name>A0A9P6X9X8_RHIOR</name>
<feature type="domain" description="Tc1-like transposase DDE" evidence="1">
    <location>
        <begin position="109"/>
        <end position="250"/>
    </location>
</feature>
<organism evidence="2 3">
    <name type="scientific">Rhizopus oryzae</name>
    <name type="common">Mucormycosis agent</name>
    <name type="synonym">Rhizopus arrhizus var. delemar</name>
    <dbReference type="NCBI Taxonomy" id="64495"/>
    <lineage>
        <taxon>Eukaryota</taxon>
        <taxon>Fungi</taxon>
        <taxon>Fungi incertae sedis</taxon>
        <taxon>Mucoromycota</taxon>
        <taxon>Mucoromycotina</taxon>
        <taxon>Mucoromycetes</taxon>
        <taxon>Mucorales</taxon>
        <taxon>Mucorineae</taxon>
        <taxon>Rhizopodaceae</taxon>
        <taxon>Rhizopus</taxon>
    </lineage>
</organism>
<dbReference type="PANTHER" id="PTHR46564">
    <property type="entry name" value="TRANSPOSASE"/>
    <property type="match status" value="1"/>
</dbReference>
<sequence>MSIRGAAAEVKVPSSTAYNWHKKGLENLELDEDIEKDEARDAVKMGRLAILNDIHKNYLISLVDEKSSIVLDEMMKSLTTHEHIFIQSSETALRKSKKNVNGLNNEAAFHINLKRFMAWSKKGERAVVVTPKTRAKITTIIGATSPYGMVNIKVKSPKVARPSKRRKAASGGLVVVGKDVMDQHELFKGHYLVMDNASIHKHTDIRSYIESRGYGCVYLPPYSPELNPIEQFWSVCKSKLKREALLKKETLTSRIKVAYNNVLISDLRGFCKYSIAKLSDCLEKRPI</sequence>
<protein>
    <recommendedName>
        <fullName evidence="1">Tc1-like transposase DDE domain-containing protein</fullName>
    </recommendedName>
</protein>
<dbReference type="AlphaFoldDB" id="A0A9P6X9X8"/>
<evidence type="ECO:0000313" key="2">
    <source>
        <dbReference type="EMBL" id="KAG1308785.1"/>
    </source>
</evidence>
<evidence type="ECO:0000259" key="1">
    <source>
        <dbReference type="Pfam" id="PF13358"/>
    </source>
</evidence>
<accession>A0A9P6X9X8</accession>
<dbReference type="OrthoDB" id="2262293at2759"/>
<keyword evidence="3" id="KW-1185">Reference proteome</keyword>
<comment type="caution">
    <text evidence="2">The sequence shown here is derived from an EMBL/GenBank/DDBJ whole genome shotgun (WGS) entry which is preliminary data.</text>
</comment>
<dbReference type="Gene3D" id="3.30.420.10">
    <property type="entry name" value="Ribonuclease H-like superfamily/Ribonuclease H"/>
    <property type="match status" value="1"/>
</dbReference>
<reference evidence="2" key="1">
    <citation type="journal article" date="2020" name="Microb. Genom.">
        <title>Genetic diversity of clinical and environmental Mucorales isolates obtained from an investigation of mucormycosis cases among solid organ transplant recipients.</title>
        <authorList>
            <person name="Nguyen M.H."/>
            <person name="Kaul D."/>
            <person name="Muto C."/>
            <person name="Cheng S.J."/>
            <person name="Richter R.A."/>
            <person name="Bruno V.M."/>
            <person name="Liu G."/>
            <person name="Beyhan S."/>
            <person name="Sundermann A.J."/>
            <person name="Mounaud S."/>
            <person name="Pasculle A.W."/>
            <person name="Nierman W.C."/>
            <person name="Driscoll E."/>
            <person name="Cumbie R."/>
            <person name="Clancy C.J."/>
            <person name="Dupont C.L."/>
        </authorList>
    </citation>
    <scope>NUCLEOTIDE SEQUENCE</scope>
    <source>
        <strain evidence="2">GL11</strain>
    </source>
</reference>
<dbReference type="GO" id="GO:0003676">
    <property type="term" value="F:nucleic acid binding"/>
    <property type="evidence" value="ECO:0007669"/>
    <property type="project" value="InterPro"/>
</dbReference>
<dbReference type="InterPro" id="IPR036397">
    <property type="entry name" value="RNaseH_sf"/>
</dbReference>
<dbReference type="Pfam" id="PF13358">
    <property type="entry name" value="DDE_3"/>
    <property type="match status" value="1"/>
</dbReference>
<dbReference type="EMBL" id="JAANQT010000732">
    <property type="protein sequence ID" value="KAG1308785.1"/>
    <property type="molecule type" value="Genomic_DNA"/>
</dbReference>
<dbReference type="Proteomes" id="UP000716291">
    <property type="component" value="Unassembled WGS sequence"/>
</dbReference>
<dbReference type="PANTHER" id="PTHR46564:SF1">
    <property type="entry name" value="TRANSPOSASE"/>
    <property type="match status" value="1"/>
</dbReference>
<dbReference type="InterPro" id="IPR038717">
    <property type="entry name" value="Tc1-like_DDE_dom"/>
</dbReference>